<feature type="chain" id="PRO_5026357191" description="Glucanase" evidence="10">
    <location>
        <begin position="22"/>
        <end position="456"/>
    </location>
</feature>
<dbReference type="InterPro" id="IPR013320">
    <property type="entry name" value="ConA-like_dom_sf"/>
</dbReference>
<dbReference type="OrthoDB" id="412382at2759"/>
<dbReference type="GO" id="GO:0030245">
    <property type="term" value="P:cellulose catabolic process"/>
    <property type="evidence" value="ECO:0007669"/>
    <property type="project" value="UniProtKB-KW"/>
</dbReference>
<dbReference type="EC" id="3.2.1.-" evidence="9"/>
<dbReference type="EMBL" id="MU005579">
    <property type="protein sequence ID" value="KAF2685467.1"/>
    <property type="molecule type" value="Genomic_DNA"/>
</dbReference>
<dbReference type="InterPro" id="IPR037019">
    <property type="entry name" value="Glyco_hydro_7_sf"/>
</dbReference>
<keyword evidence="4 9" id="KW-0378">Hydrolase</keyword>
<evidence type="ECO:0000256" key="1">
    <source>
        <dbReference type="ARBA" id="ARBA00001641"/>
    </source>
</evidence>
<dbReference type="Gene3D" id="2.70.100.10">
    <property type="entry name" value="Glycoside hydrolase, family 7, domain"/>
    <property type="match status" value="1"/>
</dbReference>
<dbReference type="AlphaFoldDB" id="A0A6G1J4L8"/>
<name>A0A6G1J4L8_9PLEO</name>
<organism evidence="11 12">
    <name type="scientific">Lentithecium fluviatile CBS 122367</name>
    <dbReference type="NCBI Taxonomy" id="1168545"/>
    <lineage>
        <taxon>Eukaryota</taxon>
        <taxon>Fungi</taxon>
        <taxon>Dikarya</taxon>
        <taxon>Ascomycota</taxon>
        <taxon>Pezizomycotina</taxon>
        <taxon>Dothideomycetes</taxon>
        <taxon>Pleosporomycetidae</taxon>
        <taxon>Pleosporales</taxon>
        <taxon>Massarineae</taxon>
        <taxon>Lentitheciaceae</taxon>
        <taxon>Lentithecium</taxon>
    </lineage>
</organism>
<comment type="similarity">
    <text evidence="2 9">Belongs to the glycosyl hydrolase 7 (cellulase C) family.</text>
</comment>
<evidence type="ECO:0000256" key="7">
    <source>
        <dbReference type="ARBA" id="ARBA00023295"/>
    </source>
</evidence>
<sequence>MVSSFALQAIAAVLSASSVSAFQIGSYQTETHPKMTWKRCTGKGGSSCTTVNGEVVIDSNWRWLHKVGDYANCFDGNTWDSASCGTNAACTKNCALEGADYSKTYGVTASSDSLTLKFVTKGEYSTNIGSRLYMMKDTNNYEMFKLIGNEFSFDVDLSQLACGLNGALYFVSMPQKGHGTPGAKYGSGYCDAQCARDLKFVGGEANAEGWVPSSNDKNAGVGKKGACCAEMDVWEANSISTALTPHSCKPEGYSVCTEDGCGGTFSNDRYAGSCDANGCDFNPYRVGVKDFYGKGKTVDTSKKFTVITQFIGSGTNLQELKRFYIQNGQVIKNPEPQVPGMTGNSITQEWCNTQEKVFQEEVYPFNQHGGMASMGRAAAEGMVLVMSLWDDHYANMLWLDSNYPTEKDPEIPGVARGECSIDSGKPEVVESENASAKVVFSNIKFGPIGSTFNQPA</sequence>
<evidence type="ECO:0000256" key="6">
    <source>
        <dbReference type="ARBA" id="ARBA00023277"/>
    </source>
</evidence>
<proteinExistence type="inferred from homology"/>
<dbReference type="PANTHER" id="PTHR33753">
    <property type="entry name" value="1,4-BETA-D-GLUCAN CELLOBIOHYDROLASE B"/>
    <property type="match status" value="1"/>
</dbReference>
<reference evidence="11" key="1">
    <citation type="journal article" date="2020" name="Stud. Mycol.">
        <title>101 Dothideomycetes genomes: a test case for predicting lifestyles and emergence of pathogens.</title>
        <authorList>
            <person name="Haridas S."/>
            <person name="Albert R."/>
            <person name="Binder M."/>
            <person name="Bloem J."/>
            <person name="Labutti K."/>
            <person name="Salamov A."/>
            <person name="Andreopoulos B."/>
            <person name="Baker S."/>
            <person name="Barry K."/>
            <person name="Bills G."/>
            <person name="Bluhm B."/>
            <person name="Cannon C."/>
            <person name="Castanera R."/>
            <person name="Culley D."/>
            <person name="Daum C."/>
            <person name="Ezra D."/>
            <person name="Gonzalez J."/>
            <person name="Henrissat B."/>
            <person name="Kuo A."/>
            <person name="Liang C."/>
            <person name="Lipzen A."/>
            <person name="Lutzoni F."/>
            <person name="Magnuson J."/>
            <person name="Mondo S."/>
            <person name="Nolan M."/>
            <person name="Ohm R."/>
            <person name="Pangilinan J."/>
            <person name="Park H.-J."/>
            <person name="Ramirez L."/>
            <person name="Alfaro M."/>
            <person name="Sun H."/>
            <person name="Tritt A."/>
            <person name="Yoshinaga Y."/>
            <person name="Zwiers L.-H."/>
            <person name="Turgeon B."/>
            <person name="Goodwin S."/>
            <person name="Spatafora J."/>
            <person name="Crous P."/>
            <person name="Grigoriev I."/>
        </authorList>
    </citation>
    <scope>NUCLEOTIDE SEQUENCE</scope>
    <source>
        <strain evidence="11">CBS 122367</strain>
    </source>
</reference>
<protein>
    <recommendedName>
        <fullName evidence="9">Glucanase</fullName>
        <ecNumber evidence="9">3.2.1.-</ecNumber>
    </recommendedName>
</protein>
<evidence type="ECO:0000256" key="10">
    <source>
        <dbReference type="SAM" id="SignalP"/>
    </source>
</evidence>
<dbReference type="CDD" id="cd07999">
    <property type="entry name" value="GH7_CBH_EG"/>
    <property type="match status" value="1"/>
</dbReference>
<evidence type="ECO:0000256" key="4">
    <source>
        <dbReference type="ARBA" id="ARBA00022801"/>
    </source>
</evidence>
<accession>A0A6G1J4L8</accession>
<dbReference type="FunFam" id="2.70.100.10:FF:000001">
    <property type="entry name" value="Glucanase"/>
    <property type="match status" value="1"/>
</dbReference>
<keyword evidence="6" id="KW-0119">Carbohydrate metabolism</keyword>
<gene>
    <name evidence="11" type="ORF">K458DRAFT_365892</name>
</gene>
<keyword evidence="12" id="KW-1185">Reference proteome</keyword>
<evidence type="ECO:0000256" key="3">
    <source>
        <dbReference type="ARBA" id="ARBA00022729"/>
    </source>
</evidence>
<evidence type="ECO:0000313" key="11">
    <source>
        <dbReference type="EMBL" id="KAF2685467.1"/>
    </source>
</evidence>
<dbReference type="PRINTS" id="PR00734">
    <property type="entry name" value="GLHYDRLASE7"/>
</dbReference>
<keyword evidence="5 9" id="KW-0136">Cellulose degradation</keyword>
<dbReference type="GO" id="GO:0016162">
    <property type="term" value="F:cellulose 1,4-beta-cellobiosidase activity"/>
    <property type="evidence" value="ECO:0007669"/>
    <property type="project" value="UniProtKB-EC"/>
</dbReference>
<evidence type="ECO:0000256" key="5">
    <source>
        <dbReference type="ARBA" id="ARBA00023001"/>
    </source>
</evidence>
<evidence type="ECO:0000256" key="2">
    <source>
        <dbReference type="ARBA" id="ARBA00006044"/>
    </source>
</evidence>
<dbReference type="InterPro" id="IPR001722">
    <property type="entry name" value="Glyco_hydro_7"/>
</dbReference>
<dbReference type="SUPFAM" id="SSF49899">
    <property type="entry name" value="Concanavalin A-like lectins/glucanases"/>
    <property type="match status" value="1"/>
</dbReference>
<dbReference type="Pfam" id="PF00840">
    <property type="entry name" value="Glyco_hydro_7"/>
    <property type="match status" value="1"/>
</dbReference>
<evidence type="ECO:0000256" key="8">
    <source>
        <dbReference type="ARBA" id="ARBA00023326"/>
    </source>
</evidence>
<comment type="catalytic activity">
    <reaction evidence="1">
        <text>Hydrolysis of (1-&gt;4)-beta-D-glucosidic linkages in cellulose and cellotetraose, releasing cellobiose from the non-reducing ends of the chains.</text>
        <dbReference type="EC" id="3.2.1.91"/>
    </reaction>
</comment>
<evidence type="ECO:0000313" key="12">
    <source>
        <dbReference type="Proteomes" id="UP000799291"/>
    </source>
</evidence>
<dbReference type="PANTHER" id="PTHR33753:SF2">
    <property type="entry name" value="GLYCOSIDE HYDROLASE FAMILY 7 PROTEIN"/>
    <property type="match status" value="1"/>
</dbReference>
<evidence type="ECO:0000256" key="9">
    <source>
        <dbReference type="RuleBase" id="RU361164"/>
    </source>
</evidence>
<keyword evidence="8 9" id="KW-0624">Polysaccharide degradation</keyword>
<feature type="signal peptide" evidence="10">
    <location>
        <begin position="1"/>
        <end position="21"/>
    </location>
</feature>
<keyword evidence="7 9" id="KW-0326">Glycosidase</keyword>
<dbReference type="Proteomes" id="UP000799291">
    <property type="component" value="Unassembled WGS sequence"/>
</dbReference>
<keyword evidence="3 10" id="KW-0732">Signal</keyword>